<dbReference type="GeneID" id="69847831"/>
<name>D1PH39_9BACT</name>
<dbReference type="AlphaFoldDB" id="D1PH39"/>
<evidence type="ECO:0000313" key="1">
    <source>
        <dbReference type="EMBL" id="EFB33993.1"/>
    </source>
</evidence>
<dbReference type="PaxDb" id="537011-PREVCOP_06559"/>
<gene>
    <name evidence="1" type="ORF">PREVCOP_06559</name>
</gene>
<dbReference type="EMBL" id="ACBX02000049">
    <property type="protein sequence ID" value="EFB33993.1"/>
    <property type="molecule type" value="Genomic_DNA"/>
</dbReference>
<accession>D1PH39</accession>
<organism evidence="1 2">
    <name type="scientific">Segatella copri DSM 18205</name>
    <dbReference type="NCBI Taxonomy" id="537011"/>
    <lineage>
        <taxon>Bacteria</taxon>
        <taxon>Pseudomonadati</taxon>
        <taxon>Bacteroidota</taxon>
        <taxon>Bacteroidia</taxon>
        <taxon>Bacteroidales</taxon>
        <taxon>Prevotellaceae</taxon>
        <taxon>Segatella</taxon>
    </lineage>
</organism>
<comment type="caution">
    <text evidence="1">The sequence shown here is derived from an EMBL/GenBank/DDBJ whole genome shotgun (WGS) entry which is preliminary data.</text>
</comment>
<proteinExistence type="predicted"/>
<dbReference type="STRING" id="537011.PREVCOP_06559"/>
<reference evidence="1" key="1">
    <citation type="submission" date="2009-11" db="EMBL/GenBank/DDBJ databases">
        <authorList>
            <person name="Weinstock G."/>
            <person name="Sodergren E."/>
            <person name="Clifton S."/>
            <person name="Fulton L."/>
            <person name="Fulton B."/>
            <person name="Courtney L."/>
            <person name="Fronick C."/>
            <person name="Harrison M."/>
            <person name="Strong C."/>
            <person name="Farmer C."/>
            <person name="Delahaunty K."/>
            <person name="Markovic C."/>
            <person name="Hall O."/>
            <person name="Minx P."/>
            <person name="Tomlinson C."/>
            <person name="Mitreva M."/>
            <person name="Nelson J."/>
            <person name="Hou S."/>
            <person name="Wollam A."/>
            <person name="Pepin K.H."/>
            <person name="Johnson M."/>
            <person name="Bhonagiri V."/>
            <person name="Nash W.E."/>
            <person name="Warren W."/>
            <person name="Chinwalla A."/>
            <person name="Mardis E.R."/>
            <person name="Wilson R.K."/>
        </authorList>
    </citation>
    <scope>NUCLEOTIDE SEQUENCE [LARGE SCALE GENOMIC DNA]</scope>
    <source>
        <strain evidence="1">DSM 18205</strain>
    </source>
</reference>
<evidence type="ECO:0000313" key="2">
    <source>
        <dbReference type="Proteomes" id="UP000004477"/>
    </source>
</evidence>
<protein>
    <submittedName>
        <fullName evidence="1">Uncharacterized protein</fullName>
    </submittedName>
</protein>
<dbReference type="Proteomes" id="UP000004477">
    <property type="component" value="Unassembled WGS sequence"/>
</dbReference>
<keyword evidence="2" id="KW-1185">Reference proteome</keyword>
<dbReference type="HOGENOM" id="CLU_1936154_0_0_10"/>
<sequence length="130" mass="14693">MNTTSNRNGEHLPVVRLTNRDIQRIAKAVGSEIGKQVIAAMRMDVEPSSISSDEATLQERLMKIHDLRMENERLKERIDSCMARIASTNESCASDFTSGEDFSPSDEALSILNFAFGCDERTGTWRRLRR</sequence>
<dbReference type="RefSeq" id="WP_006849226.1">
    <property type="nucleotide sequence ID" value="NZ_CP085932.1"/>
</dbReference>